<reference evidence="4" key="1">
    <citation type="submission" date="2018-02" db="EMBL/GenBank/DDBJ databases">
        <authorList>
            <person name="Clavel T."/>
            <person name="Strowig T."/>
        </authorList>
    </citation>
    <scope>NUCLEOTIDE SEQUENCE [LARGE SCALE GENOMIC DNA]</scope>
    <source>
        <strain evidence="4">DSM 103720</strain>
    </source>
</reference>
<name>A0A2V1ILT0_9BACT</name>
<dbReference type="GO" id="GO:0005524">
    <property type="term" value="F:ATP binding"/>
    <property type="evidence" value="ECO:0007669"/>
    <property type="project" value="UniProtKB-KW"/>
</dbReference>
<accession>A0A2V1ILT0</accession>
<organism evidence="3 4">
    <name type="scientific">Duncaniella muris</name>
    <dbReference type="NCBI Taxonomy" id="2094150"/>
    <lineage>
        <taxon>Bacteria</taxon>
        <taxon>Pseudomonadati</taxon>
        <taxon>Bacteroidota</taxon>
        <taxon>Bacteroidia</taxon>
        <taxon>Bacteroidales</taxon>
        <taxon>Muribaculaceae</taxon>
        <taxon>Duncaniella</taxon>
    </lineage>
</organism>
<dbReference type="Pfam" id="PF13635">
    <property type="entry name" value="DUF4143"/>
    <property type="match status" value="1"/>
</dbReference>
<gene>
    <name evidence="3" type="ORF">C5O23_09860</name>
</gene>
<dbReference type="PANTHER" id="PTHR33295:SF7">
    <property type="entry name" value="ATPASE"/>
    <property type="match status" value="1"/>
</dbReference>
<evidence type="ECO:0000259" key="1">
    <source>
        <dbReference type="Pfam" id="PF13173"/>
    </source>
</evidence>
<dbReference type="SUPFAM" id="SSF52540">
    <property type="entry name" value="P-loop containing nucleoside triphosphate hydrolases"/>
    <property type="match status" value="1"/>
</dbReference>
<dbReference type="AlphaFoldDB" id="A0A2V1ILT0"/>
<proteinExistence type="predicted"/>
<keyword evidence="3" id="KW-0547">Nucleotide-binding</keyword>
<protein>
    <submittedName>
        <fullName evidence="3">ATP-binding protein</fullName>
    </submittedName>
</protein>
<dbReference type="RefSeq" id="WP_107032810.1">
    <property type="nucleotide sequence ID" value="NZ_CAPEJN010000005.1"/>
</dbReference>
<dbReference type="InterPro" id="IPR025420">
    <property type="entry name" value="DUF4143"/>
</dbReference>
<feature type="domain" description="AAA" evidence="1">
    <location>
        <begin position="19"/>
        <end position="150"/>
    </location>
</feature>
<dbReference type="Gene3D" id="3.40.50.300">
    <property type="entry name" value="P-loop containing nucleotide triphosphate hydrolases"/>
    <property type="match status" value="1"/>
</dbReference>
<dbReference type="InterPro" id="IPR041682">
    <property type="entry name" value="AAA_14"/>
</dbReference>
<dbReference type="EMBL" id="PUEC01000022">
    <property type="protein sequence ID" value="PWB01387.1"/>
    <property type="molecule type" value="Genomic_DNA"/>
</dbReference>
<evidence type="ECO:0000259" key="2">
    <source>
        <dbReference type="Pfam" id="PF13635"/>
    </source>
</evidence>
<keyword evidence="3" id="KW-0067">ATP-binding</keyword>
<comment type="caution">
    <text evidence="3">The sequence shown here is derived from an EMBL/GenBank/DDBJ whole genome shotgun (WGS) entry which is preliminary data.</text>
</comment>
<sequence>MALFRHLNSYLKDFYASQKTALLLTGARQTGKTYAIRQLGKQFKSFVEINFIEKPEAIQLFKDASSVDDILLRISAISQQPLYKGETLIFFDEVQCCENIVTAIKFLVDEGSYRYALSGSLLGVELSEIRSVPVGYLSIKETYPLDFEEFILNLGVAQRIIDSVRECWTDCRPVDPVIHEKLLELYRLYTIIGGMPAAVEQYVTTNNLNIVSRTQSDIVALYRKDISQYAEKDKLKIKEIFDLIPSELDAKNKRFIFKRLNEHAKFDRFQNDFLWLKNAGVAIPVYNVEEPKMPLKLAATRNLFKLFSNDVGLLTAQYADGIQAKILSGDLTINFGAIYENVVAQELLSHDYQPYYYNNKRMGELDFVISDLNGVVPIEVKSGKDYERHNALSNVLACKDYDIEKAYVLCNGNIRRSGPVIYAPVYMTMFIRRQTDCGGVFQVDLSGLV</sequence>
<feature type="domain" description="DUF4143" evidence="2">
    <location>
        <begin position="224"/>
        <end position="383"/>
    </location>
</feature>
<evidence type="ECO:0000313" key="4">
    <source>
        <dbReference type="Proteomes" id="UP000244905"/>
    </source>
</evidence>
<keyword evidence="4" id="KW-1185">Reference proteome</keyword>
<dbReference type="PANTHER" id="PTHR33295">
    <property type="entry name" value="ATPASE"/>
    <property type="match status" value="1"/>
</dbReference>
<dbReference type="InterPro" id="IPR027417">
    <property type="entry name" value="P-loop_NTPase"/>
</dbReference>
<dbReference type="GeneID" id="82526644"/>
<evidence type="ECO:0000313" key="3">
    <source>
        <dbReference type="EMBL" id="PWB01387.1"/>
    </source>
</evidence>
<dbReference type="Proteomes" id="UP000244905">
    <property type="component" value="Unassembled WGS sequence"/>
</dbReference>
<dbReference type="Pfam" id="PF13173">
    <property type="entry name" value="AAA_14"/>
    <property type="match status" value="1"/>
</dbReference>